<dbReference type="Proteomes" id="UP000191980">
    <property type="component" value="Unassembled WGS sequence"/>
</dbReference>
<protein>
    <submittedName>
        <fullName evidence="1">Uncharacterized protein</fullName>
    </submittedName>
</protein>
<gene>
    <name evidence="1" type="ORF">AU255_09170</name>
</gene>
<dbReference type="RefSeq" id="WP_080522614.1">
    <property type="nucleotide sequence ID" value="NZ_LPUF01000001.1"/>
</dbReference>
<evidence type="ECO:0000313" key="2">
    <source>
        <dbReference type="Proteomes" id="UP000191980"/>
    </source>
</evidence>
<name>A0A1V8M901_9GAMM</name>
<proteinExistence type="predicted"/>
<comment type="caution">
    <text evidence="1">The sequence shown here is derived from an EMBL/GenBank/DDBJ whole genome shotgun (WGS) entry which is preliminary data.</text>
</comment>
<sequence length="65" mass="6996">MSQLTEQNLIDAALAIGNIADSNGHYTAGLAARIDATGKTVFQLTIIELLALDHLQRIQFNGRTS</sequence>
<dbReference type="AlphaFoldDB" id="A0A1V8M901"/>
<evidence type="ECO:0000313" key="1">
    <source>
        <dbReference type="EMBL" id="OQK18008.1"/>
    </source>
</evidence>
<organism evidence="1 2">
    <name type="scientific">Methyloprofundus sedimenti</name>
    <dbReference type="NCBI Taxonomy" id="1420851"/>
    <lineage>
        <taxon>Bacteria</taxon>
        <taxon>Pseudomonadati</taxon>
        <taxon>Pseudomonadota</taxon>
        <taxon>Gammaproteobacteria</taxon>
        <taxon>Methylococcales</taxon>
        <taxon>Methylococcaceae</taxon>
        <taxon>Methyloprofundus</taxon>
    </lineage>
</organism>
<dbReference type="STRING" id="1420851.AU255_09170"/>
<dbReference type="EMBL" id="LPUF01000001">
    <property type="protein sequence ID" value="OQK18008.1"/>
    <property type="molecule type" value="Genomic_DNA"/>
</dbReference>
<reference evidence="1 2" key="1">
    <citation type="submission" date="2015-12" db="EMBL/GenBank/DDBJ databases">
        <authorList>
            <person name="Shamseldin A."/>
            <person name="Moawad H."/>
            <person name="Abd El-Rahim W.M."/>
            <person name="Sadowsky M.J."/>
        </authorList>
    </citation>
    <scope>NUCLEOTIDE SEQUENCE [LARGE SCALE GENOMIC DNA]</scope>
    <source>
        <strain evidence="1 2">WF1</strain>
    </source>
</reference>
<accession>A0A1V8M901</accession>
<keyword evidence="2" id="KW-1185">Reference proteome</keyword>